<dbReference type="Proteomes" id="UP000541810">
    <property type="component" value="Unassembled WGS sequence"/>
</dbReference>
<dbReference type="RefSeq" id="WP_184677837.1">
    <property type="nucleotide sequence ID" value="NZ_JACHGY010000001.1"/>
</dbReference>
<feature type="domain" description="Aldehyde dehydrogenase" evidence="3">
    <location>
        <begin position="52"/>
        <end position="290"/>
    </location>
</feature>
<organism evidence="4 5">
    <name type="scientific">Algisphaera agarilytica</name>
    <dbReference type="NCBI Taxonomy" id="1385975"/>
    <lineage>
        <taxon>Bacteria</taxon>
        <taxon>Pseudomonadati</taxon>
        <taxon>Planctomycetota</taxon>
        <taxon>Phycisphaerae</taxon>
        <taxon>Phycisphaerales</taxon>
        <taxon>Phycisphaeraceae</taxon>
        <taxon>Algisphaera</taxon>
    </lineage>
</organism>
<sequence>MKPTEETIVDTPESTEAQQPGSPRLNVLKTYKLYIGGKFPRTESGRYYKLESNGETLANMCLSSRKDFRNAVVAARAAQGGWAKSSAFLKSQILYRIAEMLEGRASQFAAELVQMGADPSEARAEVTASIDLLVYYAGWADKYTQVFSSVNPVASSHFNFSIPGPTGVVGVIAPEGTGLLGLVGAIAPAIVGGNSAVVLASQSKALCAVTLAEVLHTSDLPGGVVNLLTGERGELLEHFASHMDVNAVVYAGANAEELAALQSGATGNLKRVISRSDAGDTSPYAILDTQELKTTWHPIGQ</sequence>
<proteinExistence type="predicted"/>
<dbReference type="Gene3D" id="3.40.605.10">
    <property type="entry name" value="Aldehyde Dehydrogenase, Chain A, domain 1"/>
    <property type="match status" value="1"/>
</dbReference>
<dbReference type="InterPro" id="IPR016162">
    <property type="entry name" value="Ald_DH_N"/>
</dbReference>
<dbReference type="Pfam" id="PF00171">
    <property type="entry name" value="Aldedh"/>
    <property type="match status" value="1"/>
</dbReference>
<dbReference type="AlphaFoldDB" id="A0A7X0H6R3"/>
<evidence type="ECO:0000313" key="4">
    <source>
        <dbReference type="EMBL" id="MBB6430316.1"/>
    </source>
</evidence>
<dbReference type="GO" id="GO:0016491">
    <property type="term" value="F:oxidoreductase activity"/>
    <property type="evidence" value="ECO:0007669"/>
    <property type="project" value="UniProtKB-KW"/>
</dbReference>
<feature type="region of interest" description="Disordered" evidence="2">
    <location>
        <begin position="1"/>
        <end position="22"/>
    </location>
</feature>
<dbReference type="InterPro" id="IPR016161">
    <property type="entry name" value="Ald_DH/histidinol_DH"/>
</dbReference>
<evidence type="ECO:0000256" key="1">
    <source>
        <dbReference type="ARBA" id="ARBA00023002"/>
    </source>
</evidence>
<evidence type="ECO:0000256" key="2">
    <source>
        <dbReference type="SAM" id="MobiDB-lite"/>
    </source>
</evidence>
<keyword evidence="1" id="KW-0560">Oxidoreductase</keyword>
<reference evidence="4 5" key="1">
    <citation type="submission" date="2020-08" db="EMBL/GenBank/DDBJ databases">
        <title>Genomic Encyclopedia of Type Strains, Phase IV (KMG-IV): sequencing the most valuable type-strain genomes for metagenomic binning, comparative biology and taxonomic classification.</title>
        <authorList>
            <person name="Goeker M."/>
        </authorList>
    </citation>
    <scope>NUCLEOTIDE SEQUENCE [LARGE SCALE GENOMIC DNA]</scope>
    <source>
        <strain evidence="4 5">DSM 103725</strain>
    </source>
</reference>
<evidence type="ECO:0000313" key="5">
    <source>
        <dbReference type="Proteomes" id="UP000541810"/>
    </source>
</evidence>
<accession>A0A7X0H6R3</accession>
<name>A0A7X0H6R3_9BACT</name>
<comment type="caution">
    <text evidence="4">The sequence shown here is derived from an EMBL/GenBank/DDBJ whole genome shotgun (WGS) entry which is preliminary data.</text>
</comment>
<dbReference type="InterPro" id="IPR015590">
    <property type="entry name" value="Aldehyde_DH_dom"/>
</dbReference>
<gene>
    <name evidence="4" type="ORF">HNQ40_002122</name>
</gene>
<feature type="compositionally biased region" description="Polar residues" evidence="2">
    <location>
        <begin position="12"/>
        <end position="21"/>
    </location>
</feature>
<dbReference type="EMBL" id="JACHGY010000001">
    <property type="protein sequence ID" value="MBB6430316.1"/>
    <property type="molecule type" value="Genomic_DNA"/>
</dbReference>
<protein>
    <submittedName>
        <fullName evidence="4">Acyl-CoA reductase-like NAD-dependent aldehyde dehydrogenase</fullName>
    </submittedName>
</protein>
<dbReference type="SUPFAM" id="SSF53720">
    <property type="entry name" value="ALDH-like"/>
    <property type="match status" value="1"/>
</dbReference>
<evidence type="ECO:0000259" key="3">
    <source>
        <dbReference type="Pfam" id="PF00171"/>
    </source>
</evidence>
<keyword evidence="5" id="KW-1185">Reference proteome</keyword>
<dbReference type="PANTHER" id="PTHR11699">
    <property type="entry name" value="ALDEHYDE DEHYDROGENASE-RELATED"/>
    <property type="match status" value="1"/>
</dbReference>